<dbReference type="EMBL" id="JBHFFA010000002">
    <property type="protein sequence ID" value="KAL2644050.1"/>
    <property type="molecule type" value="Genomic_DNA"/>
</dbReference>
<protein>
    <recommendedName>
        <fullName evidence="1">Hedgehog protein Hint domain-containing protein</fullName>
    </recommendedName>
</protein>
<accession>A0ABD1Z8K3</accession>
<proteinExistence type="predicted"/>
<dbReference type="Pfam" id="PF01079">
    <property type="entry name" value="Hint"/>
    <property type="match status" value="1"/>
</dbReference>
<evidence type="ECO:0000259" key="1">
    <source>
        <dbReference type="Pfam" id="PF01079"/>
    </source>
</evidence>
<gene>
    <name evidence="2" type="ORF">R1flu_011637</name>
</gene>
<dbReference type="InterPro" id="IPR036844">
    <property type="entry name" value="Hint_dom_sf"/>
</dbReference>
<reference evidence="2 3" key="1">
    <citation type="submission" date="2024-09" db="EMBL/GenBank/DDBJ databases">
        <title>Chromosome-scale assembly of Riccia fluitans.</title>
        <authorList>
            <person name="Paukszto L."/>
            <person name="Sawicki J."/>
            <person name="Karawczyk K."/>
            <person name="Piernik-Szablinska J."/>
            <person name="Szczecinska M."/>
            <person name="Mazdziarz M."/>
        </authorList>
    </citation>
    <scope>NUCLEOTIDE SEQUENCE [LARGE SCALE GENOMIC DNA]</scope>
    <source>
        <strain evidence="2">Rf_01</strain>
        <tissue evidence="2">Aerial parts of the thallus</tissue>
    </source>
</reference>
<evidence type="ECO:0000313" key="3">
    <source>
        <dbReference type="Proteomes" id="UP001605036"/>
    </source>
</evidence>
<comment type="caution">
    <text evidence="2">The sequence shown here is derived from an EMBL/GenBank/DDBJ whole genome shotgun (WGS) entry which is preliminary data.</text>
</comment>
<dbReference type="Proteomes" id="UP001605036">
    <property type="component" value="Unassembled WGS sequence"/>
</dbReference>
<dbReference type="InterPro" id="IPR001767">
    <property type="entry name" value="Hedgehog_Hint"/>
</dbReference>
<dbReference type="SUPFAM" id="SSF51294">
    <property type="entry name" value="Hedgehog/intein (Hint) domain"/>
    <property type="match status" value="1"/>
</dbReference>
<dbReference type="AlphaFoldDB" id="A0ABD1Z8K3"/>
<dbReference type="InterPro" id="IPR050387">
    <property type="entry name" value="Hedgehog_Signaling"/>
</dbReference>
<dbReference type="PANTHER" id="PTHR11889:SF31">
    <property type="entry name" value="PROTEIN HEDGEHOG"/>
    <property type="match status" value="1"/>
</dbReference>
<name>A0ABD1Z8K3_9MARC</name>
<dbReference type="PANTHER" id="PTHR11889">
    <property type="entry name" value="HEDGEHOG"/>
    <property type="match status" value="1"/>
</dbReference>
<sequence length="148" mass="15233">MTVGRCLTTGPVAPFCIAGMLGVAAEVGVAAECAGSAAAGCFPADAAVLLERGQLKPMSTLALGDTVAVRKQDGAIAYEDIYAFGHKDAAAHAHFVQISVYPMGANLSDTEHETRGVLELTPGHFIPVSSNSTAAADLKTVYKRAKDV</sequence>
<dbReference type="Gene3D" id="2.170.16.10">
    <property type="entry name" value="Hedgehog/Intein (Hint) domain"/>
    <property type="match status" value="1"/>
</dbReference>
<keyword evidence="3" id="KW-1185">Reference proteome</keyword>
<feature type="domain" description="Hedgehog protein Hint" evidence="1">
    <location>
        <begin position="36"/>
        <end position="139"/>
    </location>
</feature>
<evidence type="ECO:0000313" key="2">
    <source>
        <dbReference type="EMBL" id="KAL2644050.1"/>
    </source>
</evidence>
<organism evidence="2 3">
    <name type="scientific">Riccia fluitans</name>
    <dbReference type="NCBI Taxonomy" id="41844"/>
    <lineage>
        <taxon>Eukaryota</taxon>
        <taxon>Viridiplantae</taxon>
        <taxon>Streptophyta</taxon>
        <taxon>Embryophyta</taxon>
        <taxon>Marchantiophyta</taxon>
        <taxon>Marchantiopsida</taxon>
        <taxon>Marchantiidae</taxon>
        <taxon>Marchantiales</taxon>
        <taxon>Ricciaceae</taxon>
        <taxon>Riccia</taxon>
    </lineage>
</organism>